<evidence type="ECO:0000259" key="4">
    <source>
        <dbReference type="PROSITE" id="PS50110"/>
    </source>
</evidence>
<evidence type="ECO:0000256" key="3">
    <source>
        <dbReference type="SAM" id="Coils"/>
    </source>
</evidence>
<dbReference type="EMBL" id="NRSH01000118">
    <property type="protein sequence ID" value="MBK1727244.1"/>
    <property type="molecule type" value="Genomic_DNA"/>
</dbReference>
<sequence length="573" mass="62326">MAASPEPNPEEPDTFLVVDDEPVNVMLLEALLTARGFHVLTAASGEEAVERFREHAVDMVLMDILMPGMDGYEATRRIKALDRGGFVPVLFITALSDEQRLAQCIEAGGEDFVTKPINRVQLNAKIDAWLRTRALYRTVAEQRDALQAHQRRLEHEQETAERIVARATASPALEAPGLRYHYRPAAILSGDLLLAEYRPNGSLLILLGDFTGHGIGAAVGVPGLASAYYEAVARGADPAELLDEINERLYRGLPPEVFLTAALIEVDPRRCRVGVWNAGMPPVWLIRDGAVLCRFRSSGLPLGVVRDAGPGRRQLTYYDQPAGCTLYACSDGVVEATDGHGHMYSAEGVEAALTGAPDEAGFTALLERLEAFRAAAEPSDDTTLLELDLDRLLADGGRAAYGAAEAVHWRSEIVLDARTLGHINPVPAIMDMLVALGALEAHRQSLYVVVAELYTNALEHGLLQLDSSVKAGEAGFDDYYERRAQALAALEGGEIRLRLHCDPQGERDHGVVIEVEDSGEGFDYQRLLEGSDPAGRSAAFGRGILLVRSLCDEIEYFPPGNRVRVRYTGGEGR</sequence>
<dbReference type="SUPFAM" id="SSF52172">
    <property type="entry name" value="CheY-like"/>
    <property type="match status" value="1"/>
</dbReference>
<keyword evidence="2" id="KW-0597">Phosphoprotein</keyword>
<dbReference type="SMART" id="SM00331">
    <property type="entry name" value="PP2C_SIG"/>
    <property type="match status" value="1"/>
</dbReference>
<dbReference type="InterPro" id="IPR011006">
    <property type="entry name" value="CheY-like_superfamily"/>
</dbReference>
<name>A0ABS1E944_9GAMM</name>
<dbReference type="InterPro" id="IPR036890">
    <property type="entry name" value="HATPase_C_sf"/>
</dbReference>
<dbReference type="Gene3D" id="3.30.565.10">
    <property type="entry name" value="Histidine kinase-like ATPase, C-terminal domain"/>
    <property type="match status" value="1"/>
</dbReference>
<organism evidence="5 6">
    <name type="scientific">Halorhodospira neutriphila</name>
    <dbReference type="NCBI Taxonomy" id="168379"/>
    <lineage>
        <taxon>Bacteria</taxon>
        <taxon>Pseudomonadati</taxon>
        <taxon>Pseudomonadota</taxon>
        <taxon>Gammaproteobacteria</taxon>
        <taxon>Chromatiales</taxon>
        <taxon>Ectothiorhodospiraceae</taxon>
        <taxon>Halorhodospira</taxon>
    </lineage>
</organism>
<dbReference type="InterPro" id="IPR036457">
    <property type="entry name" value="PPM-type-like_dom_sf"/>
</dbReference>
<dbReference type="InterPro" id="IPR001789">
    <property type="entry name" value="Sig_transdc_resp-reg_receiver"/>
</dbReference>
<keyword evidence="6" id="KW-1185">Reference proteome</keyword>
<evidence type="ECO:0000256" key="1">
    <source>
        <dbReference type="ARBA" id="ARBA00022801"/>
    </source>
</evidence>
<accession>A0ABS1E944</accession>
<evidence type="ECO:0000256" key="2">
    <source>
        <dbReference type="PROSITE-ProRule" id="PRU00169"/>
    </source>
</evidence>
<dbReference type="Pfam" id="PF00072">
    <property type="entry name" value="Response_reg"/>
    <property type="match status" value="1"/>
</dbReference>
<dbReference type="InterPro" id="IPR003594">
    <property type="entry name" value="HATPase_dom"/>
</dbReference>
<feature type="coiled-coil region" evidence="3">
    <location>
        <begin position="139"/>
        <end position="166"/>
    </location>
</feature>
<dbReference type="CDD" id="cd16936">
    <property type="entry name" value="HATPase_RsbW-like"/>
    <property type="match status" value="1"/>
</dbReference>
<dbReference type="PANTHER" id="PTHR43156:SF2">
    <property type="entry name" value="STAGE II SPORULATION PROTEIN E"/>
    <property type="match status" value="1"/>
</dbReference>
<dbReference type="PANTHER" id="PTHR43156">
    <property type="entry name" value="STAGE II SPORULATION PROTEIN E-RELATED"/>
    <property type="match status" value="1"/>
</dbReference>
<dbReference type="SMART" id="SM00448">
    <property type="entry name" value="REC"/>
    <property type="match status" value="1"/>
</dbReference>
<dbReference type="SUPFAM" id="SSF55874">
    <property type="entry name" value="ATPase domain of HSP90 chaperone/DNA topoisomerase II/histidine kinase"/>
    <property type="match status" value="1"/>
</dbReference>
<dbReference type="InterPro" id="IPR001932">
    <property type="entry name" value="PPM-type_phosphatase-like_dom"/>
</dbReference>
<protein>
    <recommendedName>
        <fullName evidence="4">Response regulatory domain-containing protein</fullName>
    </recommendedName>
</protein>
<evidence type="ECO:0000313" key="5">
    <source>
        <dbReference type="EMBL" id="MBK1727244.1"/>
    </source>
</evidence>
<proteinExistence type="predicted"/>
<dbReference type="Gene3D" id="3.60.40.10">
    <property type="entry name" value="PPM-type phosphatase domain"/>
    <property type="match status" value="1"/>
</dbReference>
<reference evidence="5 6" key="1">
    <citation type="journal article" date="2020" name="Microorganisms">
        <title>Osmotic Adaptation and Compatible Solute Biosynthesis of Phototrophic Bacteria as Revealed from Genome Analyses.</title>
        <authorList>
            <person name="Imhoff J.F."/>
            <person name="Rahn T."/>
            <person name="Kunzel S."/>
            <person name="Keller A."/>
            <person name="Neulinger S.C."/>
        </authorList>
    </citation>
    <scope>NUCLEOTIDE SEQUENCE [LARGE SCALE GENOMIC DNA]</scope>
    <source>
        <strain evidence="5 6">DSM 15116</strain>
    </source>
</reference>
<keyword evidence="1" id="KW-0378">Hydrolase</keyword>
<feature type="modified residue" description="4-aspartylphosphate" evidence="2">
    <location>
        <position position="63"/>
    </location>
</feature>
<dbReference type="Proteomes" id="UP000738126">
    <property type="component" value="Unassembled WGS sequence"/>
</dbReference>
<comment type="caution">
    <text evidence="5">The sequence shown here is derived from an EMBL/GenBank/DDBJ whole genome shotgun (WGS) entry which is preliminary data.</text>
</comment>
<feature type="domain" description="Response regulatory" evidence="4">
    <location>
        <begin position="14"/>
        <end position="130"/>
    </location>
</feature>
<dbReference type="Pfam" id="PF07228">
    <property type="entry name" value="SpoIIE"/>
    <property type="match status" value="1"/>
</dbReference>
<gene>
    <name evidence="5" type="ORF">CKO13_09485</name>
</gene>
<dbReference type="InterPro" id="IPR052016">
    <property type="entry name" value="Bact_Sigma-Reg"/>
</dbReference>
<dbReference type="Pfam" id="PF13581">
    <property type="entry name" value="HATPase_c_2"/>
    <property type="match status" value="1"/>
</dbReference>
<dbReference type="PROSITE" id="PS50110">
    <property type="entry name" value="RESPONSE_REGULATORY"/>
    <property type="match status" value="1"/>
</dbReference>
<keyword evidence="3" id="KW-0175">Coiled coil</keyword>
<evidence type="ECO:0000313" key="6">
    <source>
        <dbReference type="Proteomes" id="UP000738126"/>
    </source>
</evidence>
<dbReference type="Gene3D" id="3.40.50.2300">
    <property type="match status" value="1"/>
</dbReference>